<dbReference type="SUPFAM" id="SSF57625">
    <property type="entry name" value="Invertebrate chitin-binding proteins"/>
    <property type="match status" value="3"/>
</dbReference>
<feature type="region of interest" description="Disordered" evidence="1">
    <location>
        <begin position="480"/>
        <end position="516"/>
    </location>
</feature>
<dbReference type="Gene3D" id="1.10.530.10">
    <property type="match status" value="1"/>
</dbReference>
<feature type="region of interest" description="Disordered" evidence="1">
    <location>
        <begin position="653"/>
        <end position="723"/>
    </location>
</feature>
<feature type="compositionally biased region" description="Polar residues" evidence="1">
    <location>
        <begin position="550"/>
        <end position="563"/>
    </location>
</feature>
<dbReference type="Gene3D" id="2.170.140.10">
    <property type="entry name" value="Chitin binding domain"/>
    <property type="match status" value="2"/>
</dbReference>
<keyword evidence="2" id="KW-0732">Signal</keyword>
<dbReference type="PANTHER" id="PTHR21113">
    <property type="entry name" value="AGAP001705-PA"/>
    <property type="match status" value="1"/>
</dbReference>
<organism evidence="4 5">
    <name type="scientific">Cyclotella cryptica</name>
    <dbReference type="NCBI Taxonomy" id="29204"/>
    <lineage>
        <taxon>Eukaryota</taxon>
        <taxon>Sar</taxon>
        <taxon>Stramenopiles</taxon>
        <taxon>Ochrophyta</taxon>
        <taxon>Bacillariophyta</taxon>
        <taxon>Coscinodiscophyceae</taxon>
        <taxon>Thalassiosirophycidae</taxon>
        <taxon>Stephanodiscales</taxon>
        <taxon>Stephanodiscaceae</taxon>
        <taxon>Cyclotella</taxon>
    </lineage>
</organism>
<feature type="domain" description="Chitin-binding type-2" evidence="3">
    <location>
        <begin position="28"/>
        <end position="85"/>
    </location>
</feature>
<reference evidence="4 5" key="1">
    <citation type="journal article" date="2020" name="G3 (Bethesda)">
        <title>Improved Reference Genome for Cyclotella cryptica CCMP332, a Model for Cell Wall Morphogenesis, Salinity Adaptation, and Lipid Production in Diatoms (Bacillariophyta).</title>
        <authorList>
            <person name="Roberts W.R."/>
            <person name="Downey K.M."/>
            <person name="Ruck E.C."/>
            <person name="Traller J.C."/>
            <person name="Alverson A.J."/>
        </authorList>
    </citation>
    <scope>NUCLEOTIDE SEQUENCE [LARGE SCALE GENOMIC DNA]</scope>
    <source>
        <strain evidence="4 5">CCMP332</strain>
    </source>
</reference>
<feature type="region of interest" description="Disordered" evidence="1">
    <location>
        <begin position="84"/>
        <end position="124"/>
    </location>
</feature>
<dbReference type="Proteomes" id="UP001516023">
    <property type="component" value="Unassembled WGS sequence"/>
</dbReference>
<feature type="signal peptide" evidence="2">
    <location>
        <begin position="1"/>
        <end position="26"/>
    </location>
</feature>
<accession>A0ABD3PS89</accession>
<evidence type="ECO:0000313" key="5">
    <source>
        <dbReference type="Proteomes" id="UP001516023"/>
    </source>
</evidence>
<protein>
    <recommendedName>
        <fullName evidence="3">Chitin-binding type-2 domain-containing protein</fullName>
    </recommendedName>
</protein>
<dbReference type="InterPro" id="IPR036508">
    <property type="entry name" value="Chitin-bd_dom_sf"/>
</dbReference>
<feature type="chain" id="PRO_5044781859" description="Chitin-binding type-2 domain-containing protein" evidence="2">
    <location>
        <begin position="27"/>
        <end position="1284"/>
    </location>
</feature>
<dbReference type="PANTHER" id="PTHR21113:SF4">
    <property type="entry name" value="CHITIN-BINDING TYPE-4 DOMAIN-CONTAINING PROTEIN"/>
    <property type="match status" value="1"/>
</dbReference>
<proteinExistence type="predicted"/>
<evidence type="ECO:0000256" key="1">
    <source>
        <dbReference type="SAM" id="MobiDB-lite"/>
    </source>
</evidence>
<sequence>MRSLHPPNILLFLLVQVLSLAHLSLSEDNPCPPNYSGFLSGPGCQSYVICSNGALASDYQPCQPGTLFNQDLSLCDFEETVECDTTGMPTERPTRPPTVPPTPRLEPTTPSPTLPPQTRSPSANVGVEDALENAKWDINNKLLMYESGFEGGWLPSTVYRYDSMLMALQMMYLEGVGDLKFYLGEDVAGVEGVKVGLVNLAAFLAQSMKETIKYNACDENNWDIIDGKYPLSNACGQLEQSYQDYICPEGMEHMQCEVDPNMELKATTTAMWYGAPGPLFCGPKTTYPFTGYWDYSFECDFPWKDPPEYCPDYEGQRGGRYDNSEPVENRLNRTDVEGCCWWGRGVIQTTGICNFGILNYYIGKRAADEGRDSRYPDLDFCKDPGLICSRDDHKELKWIAGFFYWMKSVQTYESGWNYLDNLKSFVSGGMTDDTFIDAVSGIVNRGCHNPPCANGSGQLDGGYERKENFKKVLGVLFEENGDPRISRPSEAPTIGDPWDNSDSTNSLDSSAQTDTAMEDNYTSEITYSETEGNPNEWVDNDANWAELSTVEGNSENVTSNSTDEWIDNEGHSDNSQNATSNKTNEVVDGEGQNEEEDWSTVEGGVTASSNLYCGKSQFDATRNCGLEGKACPDGICSGGLKCYMVSGKCGSGSNSGSYSTDEENILTTSPSPAPIIDSDANSSGTPLPTVSSSVNTGISGSSLTSASPASNGASDDSLSDSTSESEFDITDTFFCGVDRADASTSCSKRCRSGSPGECPSGMSCFGYTPCTVEVGTAESLPSSLNTQSPSFSSRTNVGITQNYCAKSLDDIALACATAPTCNDGEPECPAGTYCWGDRLCGDVALNDVGSEPTRAPSFLRETTSPISAPVISTSPPSLTKSKAPTLSQENDQLTPTDEGKTPKLFCASTMDELKASCSTAQRCDSGPCPTGTFCFPFECDAAQPTPTAEADTPNLYCASTIDELQVSCSTAQECATGPCPSGTFCFPFDCGSVSEENQISNQTVSMTLPTGEPTLLRAPTKLPSSGSIVTSTDNSEEMLCPPTYIGWLSIDCVEYYQCNAGSAGPILACPEGEKFDKVRLTCNSAELVNDFCYGPPLNQDEQEPVDSSQQVESLSNTDFSKEDNGMCNGGHSGWEAAPGCREYYWCDNGQADVLHGCGDGLLFDSELELCNFADQVECKENGNFVVSNDNRTPTSQTTTLASPSPVVQKNPNLSSTAAGAVDDKAWSSTMSPTLGGSNAGEMPPWLMHTIKGADMQSSASSFLGFMYLRGLPLILTMVFPLDLL</sequence>
<feature type="region of interest" description="Disordered" evidence="1">
    <location>
        <begin position="1189"/>
        <end position="1211"/>
    </location>
</feature>
<evidence type="ECO:0000313" key="4">
    <source>
        <dbReference type="EMBL" id="KAL3790586.1"/>
    </source>
</evidence>
<dbReference type="PROSITE" id="PS50940">
    <property type="entry name" value="CHIT_BIND_II"/>
    <property type="match status" value="3"/>
</dbReference>
<feature type="compositionally biased region" description="Low complexity" evidence="1">
    <location>
        <begin position="500"/>
        <end position="510"/>
    </location>
</feature>
<dbReference type="EMBL" id="JABMIG020000125">
    <property type="protein sequence ID" value="KAL3790586.1"/>
    <property type="molecule type" value="Genomic_DNA"/>
</dbReference>
<feature type="compositionally biased region" description="Polar residues" evidence="1">
    <location>
        <begin position="573"/>
        <end position="584"/>
    </location>
</feature>
<feature type="compositionally biased region" description="Acidic residues" evidence="1">
    <location>
        <begin position="587"/>
        <end position="599"/>
    </location>
</feature>
<comment type="caution">
    <text evidence="4">The sequence shown here is derived from an EMBL/GenBank/DDBJ whole genome shotgun (WGS) entry which is preliminary data.</text>
</comment>
<dbReference type="SMART" id="SM00494">
    <property type="entry name" value="ChtBD2"/>
    <property type="match status" value="3"/>
</dbReference>
<gene>
    <name evidence="4" type="ORF">HJC23_008792</name>
</gene>
<feature type="compositionally biased region" description="Polar residues" evidence="1">
    <location>
        <begin position="860"/>
        <end position="895"/>
    </location>
</feature>
<name>A0ABD3PS89_9STRA</name>
<feature type="domain" description="Chitin-binding type-2" evidence="3">
    <location>
        <begin position="1124"/>
        <end position="1180"/>
    </location>
</feature>
<feature type="compositionally biased region" description="Low complexity" evidence="1">
    <location>
        <begin position="689"/>
        <end position="722"/>
    </location>
</feature>
<evidence type="ECO:0000259" key="3">
    <source>
        <dbReference type="PROSITE" id="PS50940"/>
    </source>
</evidence>
<dbReference type="InterPro" id="IPR002557">
    <property type="entry name" value="Chitin-bd_dom"/>
</dbReference>
<dbReference type="Pfam" id="PF01607">
    <property type="entry name" value="CBM_14"/>
    <property type="match status" value="3"/>
</dbReference>
<feature type="compositionally biased region" description="Pro residues" evidence="1">
    <location>
        <begin position="95"/>
        <end position="115"/>
    </location>
</feature>
<feature type="compositionally biased region" description="Polar residues" evidence="1">
    <location>
        <begin position="679"/>
        <end position="688"/>
    </location>
</feature>
<evidence type="ECO:0000256" key="2">
    <source>
        <dbReference type="SAM" id="SignalP"/>
    </source>
</evidence>
<keyword evidence="5" id="KW-1185">Reference proteome</keyword>
<feature type="domain" description="Chitin-binding type-2" evidence="3">
    <location>
        <begin position="1037"/>
        <end position="1094"/>
    </location>
</feature>
<feature type="region of interest" description="Disordered" evidence="1">
    <location>
        <begin position="854"/>
        <end position="901"/>
    </location>
</feature>
<feature type="region of interest" description="Disordered" evidence="1">
    <location>
        <begin position="550"/>
        <end position="602"/>
    </location>
</feature>